<name>A0A6A7XY12_9HYPH</name>
<feature type="transmembrane region" description="Helical" evidence="1">
    <location>
        <begin position="310"/>
        <end position="329"/>
    </location>
</feature>
<dbReference type="EMBL" id="VWNA01000001">
    <property type="protein sequence ID" value="MQT11315.1"/>
    <property type="molecule type" value="Genomic_DNA"/>
</dbReference>
<dbReference type="AlphaFoldDB" id="A0A6A7XY12"/>
<gene>
    <name evidence="2" type="ORF">F0357_01230</name>
</gene>
<proteinExistence type="predicted"/>
<keyword evidence="3" id="KW-1185">Reference proteome</keyword>
<feature type="transmembrane region" description="Helical" evidence="1">
    <location>
        <begin position="349"/>
        <end position="365"/>
    </location>
</feature>
<feature type="transmembrane region" description="Helical" evidence="1">
    <location>
        <begin position="215"/>
        <end position="233"/>
    </location>
</feature>
<feature type="transmembrane region" description="Helical" evidence="1">
    <location>
        <begin position="128"/>
        <end position="148"/>
    </location>
</feature>
<dbReference type="RefSeq" id="WP_153477849.1">
    <property type="nucleotide sequence ID" value="NZ_VWNA01000001.1"/>
</dbReference>
<accession>A0A6A7XY12</accession>
<sequence>MPISSLEPIAVRLGRSRLGTPFFAACAVAIVVLLAVGLWRSYVPVPLFDTWDGAFGFYFRAADGDWSAWFGQHNEHRLILSRLFFWLDIAVFRGSVAALVALNVVLLGAVVAVFLAFAAAAGFAVRSWFGLFLVCWLASFMQQGNLVWEFQSQFWLAQLLPLTGLYCLYRARESGSSIAFALGMICGILAAGAMANGILALPVFTLYAATVRFEWTKIAITAGLGVLVITAYLHGYTPPGGGRGLLANALAHRPVDLAEYYLLLLGTPFHTLTGKGAFGRIAAIVASLVLLGGFVVFLRRALMRQERAALELALLAFLVFLFLSADLVACGRIDYGPYQALISRYKTPALMAWATFWILCAHASVRSPKEISRLQICFAALSLALVAAQASVFWLPPDASFDKKVVALALTLGAQDDARLASLYPDPKALRIAARRVREDRLSIFGDPTLADAEAAMGRQWITEVGAPPCRGRVDRIDPLPGDNRFVRIRGWIFNPAHGAPPGDLAIVDPAGTIVGFALVGKSRPELVETLETRTARYAGFEGYALAATAATGLALAPLDRSCILRPADRTPGTG</sequence>
<feature type="transmembrane region" description="Helical" evidence="1">
    <location>
        <begin position="96"/>
        <end position="121"/>
    </location>
</feature>
<feature type="transmembrane region" description="Helical" evidence="1">
    <location>
        <begin position="178"/>
        <end position="209"/>
    </location>
</feature>
<feature type="transmembrane region" description="Helical" evidence="1">
    <location>
        <begin position="21"/>
        <end position="42"/>
    </location>
</feature>
<feature type="transmembrane region" description="Helical" evidence="1">
    <location>
        <begin position="377"/>
        <end position="395"/>
    </location>
</feature>
<evidence type="ECO:0000313" key="2">
    <source>
        <dbReference type="EMBL" id="MQT11315.1"/>
    </source>
</evidence>
<evidence type="ECO:0008006" key="4">
    <source>
        <dbReference type="Google" id="ProtNLM"/>
    </source>
</evidence>
<reference evidence="2 3" key="1">
    <citation type="submission" date="2019-09" db="EMBL/GenBank/DDBJ databases">
        <title>Segnochrobactrum spirostomi gen. nov., sp. nov., isolated from the ciliate Spirostomum cf. yagiui and description of a novel family, Segnochrobactraceae fam. nov. within the order Rhizobiales of the class Alphaproteobacteria.</title>
        <authorList>
            <person name="Akter S."/>
            <person name="Shazib S.U.A."/>
            <person name="Shin M.K."/>
        </authorList>
    </citation>
    <scope>NUCLEOTIDE SEQUENCE [LARGE SCALE GENOMIC DNA]</scope>
    <source>
        <strain evidence="2 3">Sp-1</strain>
    </source>
</reference>
<keyword evidence="1" id="KW-0812">Transmembrane</keyword>
<evidence type="ECO:0000313" key="3">
    <source>
        <dbReference type="Proteomes" id="UP000332515"/>
    </source>
</evidence>
<dbReference type="Proteomes" id="UP000332515">
    <property type="component" value="Unassembled WGS sequence"/>
</dbReference>
<keyword evidence="1" id="KW-0472">Membrane</keyword>
<protein>
    <recommendedName>
        <fullName evidence="4">Transmembrane protein</fullName>
    </recommendedName>
</protein>
<feature type="transmembrane region" description="Helical" evidence="1">
    <location>
        <begin position="277"/>
        <end position="298"/>
    </location>
</feature>
<organism evidence="2 3">
    <name type="scientific">Segnochrobactrum spirostomi</name>
    <dbReference type="NCBI Taxonomy" id="2608987"/>
    <lineage>
        <taxon>Bacteria</taxon>
        <taxon>Pseudomonadati</taxon>
        <taxon>Pseudomonadota</taxon>
        <taxon>Alphaproteobacteria</taxon>
        <taxon>Hyphomicrobiales</taxon>
        <taxon>Segnochrobactraceae</taxon>
        <taxon>Segnochrobactrum</taxon>
    </lineage>
</organism>
<evidence type="ECO:0000256" key="1">
    <source>
        <dbReference type="SAM" id="Phobius"/>
    </source>
</evidence>
<comment type="caution">
    <text evidence="2">The sequence shown here is derived from an EMBL/GenBank/DDBJ whole genome shotgun (WGS) entry which is preliminary data.</text>
</comment>
<keyword evidence="1" id="KW-1133">Transmembrane helix</keyword>